<dbReference type="STRING" id="1123382.SAMN02745221_01156"/>
<dbReference type="Proteomes" id="UP000242329">
    <property type="component" value="Unassembled WGS sequence"/>
</dbReference>
<evidence type="ECO:0000313" key="1">
    <source>
        <dbReference type="EMBL" id="SHG87175.1"/>
    </source>
</evidence>
<protein>
    <submittedName>
        <fullName evidence="1">Uncharacterized protein</fullName>
    </submittedName>
</protein>
<sequence>MSHLPAFVLEFLRTEKHLLLPNITAIITAQTLYDILFQYCITPEKEEKLKYFIDKLETHIKSKSHTPFSMPYQDLEFLEEGLQELRLLNWMEADIALFQIKSYNANNLSSEEIENIIYFLNQFITCKRAAHDTIYVYPDYLTRF</sequence>
<reference evidence="2" key="1">
    <citation type="submission" date="2016-11" db="EMBL/GenBank/DDBJ databases">
        <authorList>
            <person name="Varghese N."/>
            <person name="Submissions S."/>
        </authorList>
    </citation>
    <scope>NUCLEOTIDE SEQUENCE [LARGE SCALE GENOMIC DNA]</scope>
    <source>
        <strain evidence="2">DSM 11003</strain>
    </source>
</reference>
<keyword evidence="2" id="KW-1185">Reference proteome</keyword>
<proteinExistence type="predicted"/>
<dbReference type="RefSeq" id="WP_073091435.1">
    <property type="nucleotide sequence ID" value="NZ_FQWY01000016.1"/>
</dbReference>
<dbReference type="AlphaFoldDB" id="A0A1M5NCJ3"/>
<dbReference type="OrthoDB" id="2082431at2"/>
<evidence type="ECO:0000313" key="2">
    <source>
        <dbReference type="Proteomes" id="UP000242329"/>
    </source>
</evidence>
<organism evidence="1 2">
    <name type="scientific">Thermosyntropha lipolytica DSM 11003</name>
    <dbReference type="NCBI Taxonomy" id="1123382"/>
    <lineage>
        <taxon>Bacteria</taxon>
        <taxon>Bacillati</taxon>
        <taxon>Bacillota</taxon>
        <taxon>Clostridia</taxon>
        <taxon>Eubacteriales</taxon>
        <taxon>Syntrophomonadaceae</taxon>
        <taxon>Thermosyntropha</taxon>
    </lineage>
</organism>
<gene>
    <name evidence="1" type="ORF">SAMN02745221_01156</name>
</gene>
<name>A0A1M5NCJ3_9FIRM</name>
<accession>A0A1M5NCJ3</accession>
<dbReference type="EMBL" id="FQWY01000016">
    <property type="protein sequence ID" value="SHG87175.1"/>
    <property type="molecule type" value="Genomic_DNA"/>
</dbReference>